<dbReference type="AlphaFoldDB" id="A0A7L4P9E8"/>
<keyword evidence="1" id="KW-0489">Methyltransferase</keyword>
<protein>
    <submittedName>
        <fullName evidence="1">Class I SAM-dependent methyltransferase</fullName>
    </submittedName>
</protein>
<keyword evidence="2" id="KW-1185">Reference proteome</keyword>
<reference evidence="1 2" key="1">
    <citation type="journal article" date="2020" name="Nat. Commun.">
        <title>The structures of two archaeal type IV pili illuminate evolutionary relationships.</title>
        <authorList>
            <person name="Wang F."/>
            <person name="Baquero D.P."/>
            <person name="Su Z."/>
            <person name="Beltran L.C."/>
            <person name="Prangishvili D."/>
            <person name="Krupovic M."/>
            <person name="Egelman E.H."/>
        </authorList>
    </citation>
    <scope>NUCLEOTIDE SEQUENCE [LARGE SCALE GENOMIC DNA]</scope>
    <source>
        <strain evidence="1 2">2GA</strain>
    </source>
</reference>
<organism evidence="1 2">
    <name type="scientific">Pyrobaculum arsenaticum</name>
    <dbReference type="NCBI Taxonomy" id="121277"/>
    <lineage>
        <taxon>Archaea</taxon>
        <taxon>Thermoproteota</taxon>
        <taxon>Thermoprotei</taxon>
        <taxon>Thermoproteales</taxon>
        <taxon>Thermoproteaceae</taxon>
        <taxon>Pyrobaculum</taxon>
    </lineage>
</organism>
<comment type="caution">
    <text evidence="1">The sequence shown here is derived from an EMBL/GenBank/DDBJ whole genome shotgun (WGS) entry which is preliminary data.</text>
</comment>
<dbReference type="GeneID" id="5054866"/>
<dbReference type="Pfam" id="PF13489">
    <property type="entry name" value="Methyltransf_23"/>
    <property type="match status" value="1"/>
</dbReference>
<dbReference type="InterPro" id="IPR029063">
    <property type="entry name" value="SAM-dependent_MTases_sf"/>
</dbReference>
<evidence type="ECO:0000313" key="2">
    <source>
        <dbReference type="Proteomes" id="UP000554766"/>
    </source>
</evidence>
<dbReference type="Gene3D" id="3.40.50.150">
    <property type="entry name" value="Vaccinia Virus protein VP39"/>
    <property type="match status" value="1"/>
</dbReference>
<dbReference type="GO" id="GO:0008168">
    <property type="term" value="F:methyltransferase activity"/>
    <property type="evidence" value="ECO:0007669"/>
    <property type="project" value="UniProtKB-KW"/>
</dbReference>
<sequence>MTAASLVVAKYYDHAAQRYEDKYLRTEYYRTLYRKIGEVLDKYINAGMRVLDIGAGTGFWTAYMTKRGARVVALDISPMSVKRCRCEDKVVGDAALPSAGAGRFDAVTALGSVYNHMGDLDKALRRISHAVKKGGLLIADIDNALCLDMLYEYLLFQGLGKLKEALTKGRVAGVWESIDGEIPFYYYTYFSVKSALHGAGFKIVETRPIYIMPVLPTRILQRSFKTKFLEKLDLLKPLAPFATTVIYVAKKL</sequence>
<name>A0A7L4P9E8_9CREN</name>
<dbReference type="CDD" id="cd02440">
    <property type="entry name" value="AdoMet_MTases"/>
    <property type="match status" value="1"/>
</dbReference>
<evidence type="ECO:0000313" key="1">
    <source>
        <dbReference type="EMBL" id="NYR15332.1"/>
    </source>
</evidence>
<dbReference type="SUPFAM" id="SSF53335">
    <property type="entry name" value="S-adenosyl-L-methionine-dependent methyltransferases"/>
    <property type="match status" value="1"/>
</dbReference>
<accession>A0A7L4P9E8</accession>
<dbReference type="Proteomes" id="UP000554766">
    <property type="component" value="Unassembled WGS sequence"/>
</dbReference>
<dbReference type="PANTHER" id="PTHR43861">
    <property type="entry name" value="TRANS-ACONITATE 2-METHYLTRANSFERASE-RELATED"/>
    <property type="match status" value="1"/>
</dbReference>
<dbReference type="OMA" id="CLDMLYE"/>
<proteinExistence type="predicted"/>
<keyword evidence="1" id="KW-0808">Transferase</keyword>
<dbReference type="GO" id="GO:0032259">
    <property type="term" value="P:methylation"/>
    <property type="evidence" value="ECO:0007669"/>
    <property type="project" value="UniProtKB-KW"/>
</dbReference>
<dbReference type="RefSeq" id="WP_011900853.1">
    <property type="nucleotide sequence ID" value="NZ_JAAVJF010000002.1"/>
</dbReference>
<gene>
    <name evidence="1" type="ORF">HC235_05085</name>
</gene>
<dbReference type="EMBL" id="JAAVJF010000002">
    <property type="protein sequence ID" value="NYR15332.1"/>
    <property type="molecule type" value="Genomic_DNA"/>
</dbReference>